<comment type="similarity">
    <text evidence="1">Belongs to the carnosine N-methyltransferase family.</text>
</comment>
<dbReference type="RefSeq" id="XP_002502133.1">
    <property type="nucleotide sequence ID" value="XM_002502087.1"/>
</dbReference>
<dbReference type="eggNOG" id="KOG2798">
    <property type="taxonomic scope" value="Eukaryota"/>
</dbReference>
<dbReference type="PANTHER" id="PTHR12303">
    <property type="entry name" value="CARNOSINE N-METHYLTRANSFERASE"/>
    <property type="match status" value="1"/>
</dbReference>
<dbReference type="SUPFAM" id="SSF53335">
    <property type="entry name" value="S-adenosyl-L-methionine-dependent methyltransferases"/>
    <property type="match status" value="1"/>
</dbReference>
<organism evidence="7 8">
    <name type="scientific">Micromonas commoda (strain RCC299 / NOUM17 / CCMP2709)</name>
    <name type="common">Picoplanktonic green alga</name>
    <dbReference type="NCBI Taxonomy" id="296587"/>
    <lineage>
        <taxon>Eukaryota</taxon>
        <taxon>Viridiplantae</taxon>
        <taxon>Chlorophyta</taxon>
        <taxon>Mamiellophyceae</taxon>
        <taxon>Mamiellales</taxon>
        <taxon>Mamiellaceae</taxon>
        <taxon>Micromonas</taxon>
    </lineage>
</organism>
<evidence type="ECO:0000313" key="8">
    <source>
        <dbReference type="Proteomes" id="UP000002009"/>
    </source>
</evidence>
<keyword evidence="4" id="KW-0808">Transferase</keyword>
<dbReference type="Gene3D" id="3.40.50.150">
    <property type="entry name" value="Vaccinia Virus protein VP39"/>
    <property type="match status" value="1"/>
</dbReference>
<keyword evidence="5" id="KW-0949">S-adenosyl-L-methionine</keyword>
<evidence type="ECO:0000256" key="5">
    <source>
        <dbReference type="ARBA" id="ARBA00022691"/>
    </source>
</evidence>
<dbReference type="EC" id="2.1.1.22" evidence="2"/>
<evidence type="ECO:0000256" key="1">
    <source>
        <dbReference type="ARBA" id="ARBA00010086"/>
    </source>
</evidence>
<evidence type="ECO:0000256" key="2">
    <source>
        <dbReference type="ARBA" id="ARBA00012003"/>
    </source>
</evidence>
<accession>C1E6A2</accession>
<dbReference type="AlphaFoldDB" id="C1E6A2"/>
<dbReference type="KEGG" id="mis:MICPUN_97395"/>
<keyword evidence="3" id="KW-0489">Methyltransferase</keyword>
<dbReference type="Proteomes" id="UP000002009">
    <property type="component" value="Chromosome 5"/>
</dbReference>
<dbReference type="PANTHER" id="PTHR12303:SF6">
    <property type="entry name" value="CARNOSINE N-METHYLTRANSFERASE"/>
    <property type="match status" value="1"/>
</dbReference>
<dbReference type="GO" id="GO:0030735">
    <property type="term" value="F:carnosine N-methyltransferase activity"/>
    <property type="evidence" value="ECO:0007669"/>
    <property type="project" value="UniProtKB-EC"/>
</dbReference>
<evidence type="ECO:0000256" key="3">
    <source>
        <dbReference type="ARBA" id="ARBA00022603"/>
    </source>
</evidence>
<sequence>MDGAKAEEVEQERAAFLKICRAFQGYAADAAEEVHRWERMFERLPPAHQSLLAHHRDKHVEAYRCVGRNDKFLSDMLATYMGDDVPPHLRVPPAEKTDGVTRALHRVAPVDVEKVRYVLKNLARDWSAEAAGEREQSHGPIIRELTARHPPPGPDRDVYPPRVLVPGAGLGRLVMEIARRGYQAEGNEFSYYMLLTSSYILNHASRANEWIIHPWVHSNCNHQSDADQLAAVHIPDVPACHAIVDGAAVGGSMSMCAGDFVECYGDDQNVGAWDAVCTCFFIDTAHNVVEYLQTIASCLRPGGTWINFGPLLYHWAEGAGYVGDGEELSVEMSLDDVCVVAESVGLRIETREMAEARYTSDARSMLQTVYNCALLVAVKVGDEGKGEGESKAKASP</sequence>
<evidence type="ECO:0000256" key="6">
    <source>
        <dbReference type="SAM" id="MobiDB-lite"/>
    </source>
</evidence>
<feature type="region of interest" description="Disordered" evidence="6">
    <location>
        <begin position="130"/>
        <end position="159"/>
    </location>
</feature>
<name>C1E6A2_MICCC</name>
<dbReference type="OrthoDB" id="978at2759"/>
<dbReference type="FunCoup" id="C1E6A2">
    <property type="interactions" value="1748"/>
</dbReference>
<dbReference type="GeneID" id="8243804"/>
<evidence type="ECO:0000313" key="7">
    <source>
        <dbReference type="EMBL" id="ACO63391.1"/>
    </source>
</evidence>
<reference evidence="7 8" key="1">
    <citation type="journal article" date="2009" name="Science">
        <title>Green evolution and dynamic adaptations revealed by genomes of the marine picoeukaryotes Micromonas.</title>
        <authorList>
            <person name="Worden A.Z."/>
            <person name="Lee J.H."/>
            <person name="Mock T."/>
            <person name="Rouze P."/>
            <person name="Simmons M.P."/>
            <person name="Aerts A.L."/>
            <person name="Allen A.E."/>
            <person name="Cuvelier M.L."/>
            <person name="Derelle E."/>
            <person name="Everett M.V."/>
            <person name="Foulon E."/>
            <person name="Grimwood J."/>
            <person name="Gundlach H."/>
            <person name="Henrissat B."/>
            <person name="Napoli C."/>
            <person name="McDonald S.M."/>
            <person name="Parker M.S."/>
            <person name="Rombauts S."/>
            <person name="Salamov A."/>
            <person name="Von Dassow P."/>
            <person name="Badger J.H."/>
            <person name="Coutinho P.M."/>
            <person name="Demir E."/>
            <person name="Dubchak I."/>
            <person name="Gentemann C."/>
            <person name="Eikrem W."/>
            <person name="Gready J.E."/>
            <person name="John U."/>
            <person name="Lanier W."/>
            <person name="Lindquist E.A."/>
            <person name="Lucas S."/>
            <person name="Mayer K.F."/>
            <person name="Moreau H."/>
            <person name="Not F."/>
            <person name="Otillar R."/>
            <person name="Panaud O."/>
            <person name="Pangilinan J."/>
            <person name="Paulsen I."/>
            <person name="Piegu B."/>
            <person name="Poliakov A."/>
            <person name="Robbens S."/>
            <person name="Schmutz J."/>
            <person name="Toulza E."/>
            <person name="Wyss T."/>
            <person name="Zelensky A."/>
            <person name="Zhou K."/>
            <person name="Armbrust E.V."/>
            <person name="Bhattacharya D."/>
            <person name="Goodenough U.W."/>
            <person name="Van de Peer Y."/>
            <person name="Grigoriev I.V."/>
        </authorList>
    </citation>
    <scope>NUCLEOTIDE SEQUENCE [LARGE SCALE GENOMIC DNA]</scope>
    <source>
        <strain evidence="8">RCC299 / NOUM17</strain>
    </source>
</reference>
<dbReference type="GO" id="GO:0032259">
    <property type="term" value="P:methylation"/>
    <property type="evidence" value="ECO:0007669"/>
    <property type="project" value="UniProtKB-KW"/>
</dbReference>
<dbReference type="Pfam" id="PF07942">
    <property type="entry name" value="CARME"/>
    <property type="match status" value="1"/>
</dbReference>
<gene>
    <name evidence="7" type="ORF">MICPUN_97395</name>
</gene>
<dbReference type="SMART" id="SM01296">
    <property type="entry name" value="N2227"/>
    <property type="match status" value="1"/>
</dbReference>
<dbReference type="InParanoid" id="C1E6A2"/>
<dbReference type="InterPro" id="IPR029063">
    <property type="entry name" value="SAM-dependent_MTases_sf"/>
</dbReference>
<dbReference type="InterPro" id="IPR012901">
    <property type="entry name" value="CARME"/>
</dbReference>
<keyword evidence="8" id="KW-1185">Reference proteome</keyword>
<evidence type="ECO:0000256" key="4">
    <source>
        <dbReference type="ARBA" id="ARBA00022679"/>
    </source>
</evidence>
<proteinExistence type="inferred from homology"/>
<dbReference type="EMBL" id="CP001326">
    <property type="protein sequence ID" value="ACO63391.1"/>
    <property type="molecule type" value="Genomic_DNA"/>
</dbReference>
<dbReference type="OMA" id="GSMSMCA"/>
<protein>
    <recommendedName>
        <fullName evidence="2">carnosine N-methyltransferase</fullName>
        <ecNumber evidence="2">2.1.1.22</ecNumber>
    </recommendedName>
</protein>